<keyword evidence="3" id="KW-1185">Reference proteome</keyword>
<name>A0A072VBC5_MEDTR</name>
<dbReference type="EnsemblPlants" id="KEH38743">
    <property type="protein sequence ID" value="KEH38743"/>
    <property type="gene ID" value="MTR_2g079350"/>
</dbReference>
<dbReference type="AlphaFoldDB" id="A0A072VBC5"/>
<gene>
    <name evidence="1" type="ordered locus">MTR_2g079350</name>
</gene>
<organism evidence="1 3">
    <name type="scientific">Medicago truncatula</name>
    <name type="common">Barrel medic</name>
    <name type="synonym">Medicago tribuloides</name>
    <dbReference type="NCBI Taxonomy" id="3880"/>
    <lineage>
        <taxon>Eukaryota</taxon>
        <taxon>Viridiplantae</taxon>
        <taxon>Streptophyta</taxon>
        <taxon>Embryophyta</taxon>
        <taxon>Tracheophyta</taxon>
        <taxon>Spermatophyta</taxon>
        <taxon>Magnoliopsida</taxon>
        <taxon>eudicotyledons</taxon>
        <taxon>Gunneridae</taxon>
        <taxon>Pentapetalae</taxon>
        <taxon>rosids</taxon>
        <taxon>fabids</taxon>
        <taxon>Fabales</taxon>
        <taxon>Fabaceae</taxon>
        <taxon>Papilionoideae</taxon>
        <taxon>50 kb inversion clade</taxon>
        <taxon>NPAAA clade</taxon>
        <taxon>Hologalegina</taxon>
        <taxon>IRL clade</taxon>
        <taxon>Trifolieae</taxon>
        <taxon>Medicago</taxon>
    </lineage>
</organism>
<dbReference type="Proteomes" id="UP000002051">
    <property type="component" value="Chromosome 2"/>
</dbReference>
<reference evidence="1 3" key="2">
    <citation type="journal article" date="2014" name="BMC Genomics">
        <title>An improved genome release (version Mt4.0) for the model legume Medicago truncatula.</title>
        <authorList>
            <person name="Tang H."/>
            <person name="Krishnakumar V."/>
            <person name="Bidwell S."/>
            <person name="Rosen B."/>
            <person name="Chan A."/>
            <person name="Zhou S."/>
            <person name="Gentzbittel L."/>
            <person name="Childs K.L."/>
            <person name="Yandell M."/>
            <person name="Gundlach H."/>
            <person name="Mayer K.F."/>
            <person name="Schwartz D.C."/>
            <person name="Town C.D."/>
        </authorList>
    </citation>
    <scope>GENOME REANNOTATION</scope>
    <source>
        <strain evidence="1">A17</strain>
        <strain evidence="2 3">cv. Jemalong A17</strain>
    </source>
</reference>
<dbReference type="HOGENOM" id="CLU_2458157_0_0_1"/>
<proteinExistence type="predicted"/>
<accession>A0A072VBC5</accession>
<dbReference type="EMBL" id="CM001218">
    <property type="protein sequence ID" value="KEH38743.1"/>
    <property type="molecule type" value="Genomic_DNA"/>
</dbReference>
<protein>
    <submittedName>
        <fullName evidence="1 2">Uncharacterized protein</fullName>
    </submittedName>
</protein>
<reference evidence="2" key="3">
    <citation type="submission" date="2015-04" db="UniProtKB">
        <authorList>
            <consortium name="EnsemblPlants"/>
        </authorList>
    </citation>
    <scope>IDENTIFICATION</scope>
    <source>
        <strain evidence="2">cv. Jemalong A17</strain>
    </source>
</reference>
<evidence type="ECO:0000313" key="1">
    <source>
        <dbReference type="EMBL" id="KEH38743.1"/>
    </source>
</evidence>
<evidence type="ECO:0000313" key="2">
    <source>
        <dbReference type="EnsemblPlants" id="KEH38743"/>
    </source>
</evidence>
<sequence>MSTNFMKLFKPNLKHKGVKKTYFGALSTKNAFTSTGSMKVGASRPSSSAMHHLIIFEFRHVCPSRETPRRFVPNIIEGGLPRIVYGLFL</sequence>
<evidence type="ECO:0000313" key="3">
    <source>
        <dbReference type="Proteomes" id="UP000002051"/>
    </source>
</evidence>
<reference evidence="1 3" key="1">
    <citation type="journal article" date="2011" name="Nature">
        <title>The Medicago genome provides insight into the evolution of rhizobial symbioses.</title>
        <authorList>
            <person name="Young N.D."/>
            <person name="Debelle F."/>
            <person name="Oldroyd G.E."/>
            <person name="Geurts R."/>
            <person name="Cannon S.B."/>
            <person name="Udvardi M.K."/>
            <person name="Benedito V.A."/>
            <person name="Mayer K.F."/>
            <person name="Gouzy J."/>
            <person name="Schoof H."/>
            <person name="Van de Peer Y."/>
            <person name="Proost S."/>
            <person name="Cook D.R."/>
            <person name="Meyers B.C."/>
            <person name="Spannagl M."/>
            <person name="Cheung F."/>
            <person name="De Mita S."/>
            <person name="Krishnakumar V."/>
            <person name="Gundlach H."/>
            <person name="Zhou S."/>
            <person name="Mudge J."/>
            <person name="Bharti A.K."/>
            <person name="Murray J.D."/>
            <person name="Naoumkina M.A."/>
            <person name="Rosen B."/>
            <person name="Silverstein K.A."/>
            <person name="Tang H."/>
            <person name="Rombauts S."/>
            <person name="Zhao P.X."/>
            <person name="Zhou P."/>
            <person name="Barbe V."/>
            <person name="Bardou P."/>
            <person name="Bechner M."/>
            <person name="Bellec A."/>
            <person name="Berger A."/>
            <person name="Berges H."/>
            <person name="Bidwell S."/>
            <person name="Bisseling T."/>
            <person name="Choisne N."/>
            <person name="Couloux A."/>
            <person name="Denny R."/>
            <person name="Deshpande S."/>
            <person name="Dai X."/>
            <person name="Doyle J.J."/>
            <person name="Dudez A.M."/>
            <person name="Farmer A.D."/>
            <person name="Fouteau S."/>
            <person name="Franken C."/>
            <person name="Gibelin C."/>
            <person name="Gish J."/>
            <person name="Goldstein S."/>
            <person name="Gonzalez A.J."/>
            <person name="Green P.J."/>
            <person name="Hallab A."/>
            <person name="Hartog M."/>
            <person name="Hua A."/>
            <person name="Humphray S.J."/>
            <person name="Jeong D.H."/>
            <person name="Jing Y."/>
            <person name="Jocker A."/>
            <person name="Kenton S.M."/>
            <person name="Kim D.J."/>
            <person name="Klee K."/>
            <person name="Lai H."/>
            <person name="Lang C."/>
            <person name="Lin S."/>
            <person name="Macmil S.L."/>
            <person name="Magdelenat G."/>
            <person name="Matthews L."/>
            <person name="McCorrison J."/>
            <person name="Monaghan E.L."/>
            <person name="Mun J.H."/>
            <person name="Najar F.Z."/>
            <person name="Nicholson C."/>
            <person name="Noirot C."/>
            <person name="O'Bleness M."/>
            <person name="Paule C.R."/>
            <person name="Poulain J."/>
            <person name="Prion F."/>
            <person name="Qin B."/>
            <person name="Qu C."/>
            <person name="Retzel E.F."/>
            <person name="Riddle C."/>
            <person name="Sallet E."/>
            <person name="Samain S."/>
            <person name="Samson N."/>
            <person name="Sanders I."/>
            <person name="Saurat O."/>
            <person name="Scarpelli C."/>
            <person name="Schiex T."/>
            <person name="Segurens B."/>
            <person name="Severin A.J."/>
            <person name="Sherrier D.J."/>
            <person name="Shi R."/>
            <person name="Sims S."/>
            <person name="Singer S.R."/>
            <person name="Sinharoy S."/>
            <person name="Sterck L."/>
            <person name="Viollet A."/>
            <person name="Wang B.B."/>
            <person name="Wang K."/>
            <person name="Wang M."/>
            <person name="Wang X."/>
            <person name="Warfsmann J."/>
            <person name="Weissenbach J."/>
            <person name="White D.D."/>
            <person name="White J.D."/>
            <person name="Wiley G.B."/>
            <person name="Wincker P."/>
            <person name="Xing Y."/>
            <person name="Yang L."/>
            <person name="Yao Z."/>
            <person name="Ying F."/>
            <person name="Zhai J."/>
            <person name="Zhou L."/>
            <person name="Zuber A."/>
            <person name="Denarie J."/>
            <person name="Dixon R.A."/>
            <person name="May G.D."/>
            <person name="Schwartz D.C."/>
            <person name="Rogers J."/>
            <person name="Quetier F."/>
            <person name="Town C.D."/>
            <person name="Roe B.A."/>
        </authorList>
    </citation>
    <scope>NUCLEOTIDE SEQUENCE [LARGE SCALE GENOMIC DNA]</scope>
    <source>
        <strain evidence="1">A17</strain>
        <strain evidence="2 3">cv. Jemalong A17</strain>
    </source>
</reference>